<reference evidence="7" key="1">
    <citation type="submission" date="2018-02" db="EMBL/GenBank/DDBJ databases">
        <authorList>
            <person name="Cohen D.B."/>
            <person name="Kent A.D."/>
        </authorList>
    </citation>
    <scope>NUCLEOTIDE SEQUENCE</scope>
</reference>
<dbReference type="PANTHER" id="PTHR19338">
    <property type="entry name" value="TRANSLOCASE OF INNER MITOCHONDRIAL MEMBRANE 13 HOMOLOG"/>
    <property type="match status" value="1"/>
</dbReference>
<dbReference type="Gene3D" id="1.20.5.4130">
    <property type="match status" value="1"/>
</dbReference>
<evidence type="ECO:0000259" key="6">
    <source>
        <dbReference type="Pfam" id="PF18052"/>
    </source>
</evidence>
<dbReference type="GO" id="GO:0043531">
    <property type="term" value="F:ADP binding"/>
    <property type="evidence" value="ECO:0007669"/>
    <property type="project" value="InterPro"/>
</dbReference>
<evidence type="ECO:0008006" key="8">
    <source>
        <dbReference type="Google" id="ProtNLM"/>
    </source>
</evidence>
<gene>
    <name evidence="7" type="ORF">FSB_LOCUS24869</name>
</gene>
<dbReference type="PRINTS" id="PR00364">
    <property type="entry name" value="DISEASERSIST"/>
</dbReference>
<evidence type="ECO:0000259" key="5">
    <source>
        <dbReference type="Pfam" id="PF00931"/>
    </source>
</evidence>
<dbReference type="PANTHER" id="PTHR19338:SF66">
    <property type="entry name" value="NB-ARC DOMAIN-CONTAINING PROTEIN"/>
    <property type="match status" value="1"/>
</dbReference>
<dbReference type="InterPro" id="IPR038005">
    <property type="entry name" value="RX-like_CC"/>
</dbReference>
<protein>
    <recommendedName>
        <fullName evidence="8">AAA+ ATPase domain-containing protein</fullName>
    </recommendedName>
</protein>
<evidence type="ECO:0000256" key="1">
    <source>
        <dbReference type="ARBA" id="ARBA00022737"/>
    </source>
</evidence>
<keyword evidence="2" id="KW-0547">Nucleotide-binding</keyword>
<dbReference type="SUPFAM" id="SSF52540">
    <property type="entry name" value="P-loop containing nucleoside triphosphate hydrolases"/>
    <property type="match status" value="1"/>
</dbReference>
<dbReference type="GO" id="GO:0006952">
    <property type="term" value="P:defense response"/>
    <property type="evidence" value="ECO:0007669"/>
    <property type="project" value="UniProtKB-KW"/>
</dbReference>
<accession>A0A2N9G2I7</accession>
<dbReference type="AlphaFoldDB" id="A0A2N9G2I7"/>
<organism evidence="7">
    <name type="scientific">Fagus sylvatica</name>
    <name type="common">Beechnut</name>
    <dbReference type="NCBI Taxonomy" id="28930"/>
    <lineage>
        <taxon>Eukaryota</taxon>
        <taxon>Viridiplantae</taxon>
        <taxon>Streptophyta</taxon>
        <taxon>Embryophyta</taxon>
        <taxon>Tracheophyta</taxon>
        <taxon>Spermatophyta</taxon>
        <taxon>Magnoliopsida</taxon>
        <taxon>eudicotyledons</taxon>
        <taxon>Gunneridae</taxon>
        <taxon>Pentapetalae</taxon>
        <taxon>rosids</taxon>
        <taxon>fabids</taxon>
        <taxon>Fagales</taxon>
        <taxon>Fagaceae</taxon>
        <taxon>Fagus</taxon>
    </lineage>
</organism>
<dbReference type="InterPro" id="IPR041118">
    <property type="entry name" value="Rx_N"/>
</dbReference>
<dbReference type="EMBL" id="OIVN01001723">
    <property type="protein sequence ID" value="SPC96987.1"/>
    <property type="molecule type" value="Genomic_DNA"/>
</dbReference>
<keyword evidence="3" id="KW-0611">Plant defense</keyword>
<dbReference type="InterPro" id="IPR002182">
    <property type="entry name" value="NB-ARC"/>
</dbReference>
<dbReference type="FunFam" id="3.40.50.300:FF:001091">
    <property type="entry name" value="Probable disease resistance protein At1g61300"/>
    <property type="match status" value="1"/>
</dbReference>
<dbReference type="Pfam" id="PF18052">
    <property type="entry name" value="Rx_N"/>
    <property type="match status" value="1"/>
</dbReference>
<feature type="compositionally biased region" description="Basic and acidic residues" evidence="4">
    <location>
        <begin position="386"/>
        <end position="399"/>
    </location>
</feature>
<name>A0A2N9G2I7_FAGSY</name>
<feature type="region of interest" description="Disordered" evidence="4">
    <location>
        <begin position="386"/>
        <end position="443"/>
    </location>
</feature>
<evidence type="ECO:0000256" key="2">
    <source>
        <dbReference type="ARBA" id="ARBA00022741"/>
    </source>
</evidence>
<sequence>MAESVVSGVASRLGELLIQEANFLSGVSHQVQKLQTELKWMQCFLKNENTMVREWVVEIRDLAYDAEDIIETYVFKVASRRGGGIQKVLMRCACILDEGTTVHKLGSEIVEIKTTISELTARLQTYGIIRQSIGDRRLSSINDSQQQQRQTFPHEKPADVAGLDENISELVACLTTNKEKRVVSICGMPGVGKTTLAKMVYHHPEVKNHFDCLAWAYISQQCQRRQVWLGILISLVSPSGERRKELLNMLDDELAKELHQVQQNRKCLVVLDDIWTIQAWRDLHAAFPITEDTQSKIMLTSRNKDVALHVDPQGLLHEPKCLDEERSWELLKKKIPNPLSSDHPQPLEITPPTIRLNLAVKKEESHQNHEPPLGSGEGHLYMAGAEKKGGRQKQREGEQKGGGVGSVVSDQDRTEEEERGNRGEQWATRQDLAIPATISLTRR</sequence>
<evidence type="ECO:0000313" key="7">
    <source>
        <dbReference type="EMBL" id="SPC96987.1"/>
    </source>
</evidence>
<feature type="domain" description="Disease resistance N-terminal" evidence="6">
    <location>
        <begin position="5"/>
        <end position="81"/>
    </location>
</feature>
<dbReference type="InterPro" id="IPR027417">
    <property type="entry name" value="P-loop_NTPase"/>
</dbReference>
<evidence type="ECO:0000256" key="3">
    <source>
        <dbReference type="ARBA" id="ARBA00022821"/>
    </source>
</evidence>
<dbReference type="Gene3D" id="3.40.50.300">
    <property type="entry name" value="P-loop containing nucleotide triphosphate hydrolases"/>
    <property type="match status" value="1"/>
</dbReference>
<proteinExistence type="predicted"/>
<evidence type="ECO:0000256" key="4">
    <source>
        <dbReference type="SAM" id="MobiDB-lite"/>
    </source>
</evidence>
<dbReference type="Pfam" id="PF00931">
    <property type="entry name" value="NB-ARC"/>
    <property type="match status" value="1"/>
</dbReference>
<dbReference type="CDD" id="cd14798">
    <property type="entry name" value="RX-CC_like"/>
    <property type="match status" value="1"/>
</dbReference>
<feature type="domain" description="NB-ARC" evidence="5">
    <location>
        <begin position="165"/>
        <end position="334"/>
    </location>
</feature>
<keyword evidence="1" id="KW-0677">Repeat</keyword>